<dbReference type="EMBL" id="QNGE01001661">
    <property type="protein sequence ID" value="KAA3677106.1"/>
    <property type="molecule type" value="Genomic_DNA"/>
</dbReference>
<name>A0A5J4NND9_9TREM</name>
<dbReference type="Proteomes" id="UP000324629">
    <property type="component" value="Unassembled WGS sequence"/>
</dbReference>
<evidence type="ECO:0000313" key="3">
    <source>
        <dbReference type="Proteomes" id="UP000324629"/>
    </source>
</evidence>
<sequence length="288" mass="33497">MVCKQYGTRQPKEPMVCRSVPKRPWQHVAVDLFSHADKSYLLLVDNFRDFLEIEELNATSAGSLKCTYALNHSQSNGKAESSVNEAKKIMKKCLTAKEDAYLALLERRNTPSADIVLSPVQRLMARRTRTRIPLVEGRLALQTFTWDIVRKRLKQRIERERQVYNKGTHELSRLVEGNTVWIQSFGLGFDRWAPGIVEGRDGDRSYMARTIHGTLRRHKVHLWKKETMNSSSGEREHLDKMLEYGQGQHWVDGGQHEQPDEPSRNEIGQTDEEWRAENHPDRRRRSHT</sequence>
<protein>
    <recommendedName>
        <fullName evidence="4">Integrase catalytic domain-containing protein</fullName>
    </recommendedName>
</protein>
<feature type="region of interest" description="Disordered" evidence="1">
    <location>
        <begin position="245"/>
        <end position="288"/>
    </location>
</feature>
<feature type="compositionally biased region" description="Basic and acidic residues" evidence="1">
    <location>
        <begin position="254"/>
        <end position="264"/>
    </location>
</feature>
<evidence type="ECO:0000313" key="2">
    <source>
        <dbReference type="EMBL" id="KAA3677106.1"/>
    </source>
</evidence>
<keyword evidence="3" id="KW-1185">Reference proteome</keyword>
<dbReference type="PANTHER" id="PTHR37984">
    <property type="entry name" value="PROTEIN CBG26694"/>
    <property type="match status" value="1"/>
</dbReference>
<gene>
    <name evidence="2" type="ORF">DEA37_0002369</name>
</gene>
<dbReference type="PANTHER" id="PTHR37984:SF8">
    <property type="entry name" value="CCHC-TYPE DOMAIN-CONTAINING PROTEIN"/>
    <property type="match status" value="1"/>
</dbReference>
<evidence type="ECO:0000256" key="1">
    <source>
        <dbReference type="SAM" id="MobiDB-lite"/>
    </source>
</evidence>
<dbReference type="AlphaFoldDB" id="A0A5J4NND9"/>
<dbReference type="InterPro" id="IPR050951">
    <property type="entry name" value="Retrovirus_Pol_polyprotein"/>
</dbReference>
<evidence type="ECO:0008006" key="4">
    <source>
        <dbReference type="Google" id="ProtNLM"/>
    </source>
</evidence>
<reference evidence="2 3" key="1">
    <citation type="journal article" date="2019" name="Gigascience">
        <title>Whole-genome sequence of the oriental lung fluke Paragonimus westermani.</title>
        <authorList>
            <person name="Oey H."/>
            <person name="Zakrzewski M."/>
            <person name="Narain K."/>
            <person name="Devi K.R."/>
            <person name="Agatsuma T."/>
            <person name="Nawaratna S."/>
            <person name="Gobert G.N."/>
            <person name="Jones M.K."/>
            <person name="Ragan M.A."/>
            <person name="McManus D.P."/>
            <person name="Krause L."/>
        </authorList>
    </citation>
    <scope>NUCLEOTIDE SEQUENCE [LARGE SCALE GENOMIC DNA]</scope>
    <source>
        <strain evidence="2 3">IND2009</strain>
    </source>
</reference>
<comment type="caution">
    <text evidence="2">The sequence shown here is derived from an EMBL/GenBank/DDBJ whole genome shotgun (WGS) entry which is preliminary data.</text>
</comment>
<organism evidence="2 3">
    <name type="scientific">Paragonimus westermani</name>
    <dbReference type="NCBI Taxonomy" id="34504"/>
    <lineage>
        <taxon>Eukaryota</taxon>
        <taxon>Metazoa</taxon>
        <taxon>Spiralia</taxon>
        <taxon>Lophotrochozoa</taxon>
        <taxon>Platyhelminthes</taxon>
        <taxon>Trematoda</taxon>
        <taxon>Digenea</taxon>
        <taxon>Plagiorchiida</taxon>
        <taxon>Troglotremata</taxon>
        <taxon>Troglotrematidae</taxon>
        <taxon>Paragonimus</taxon>
    </lineage>
</organism>
<proteinExistence type="predicted"/>
<accession>A0A5J4NND9</accession>